<sequence>MAAAEIRNVSQAYPMKGGDGPDSYAKNSTYQREAMESVKELVTKGIAEKLDIDLLLPSNVFHIVDLGCSVGPNTFSSVENILEAVLLKYQSQGPMDPQIPEFQVFFNDHTPNDFNLLFKSLPPNRQYYAVGVPGSFYGRLFPRASIHLFHSSFALQWLSEVPKEVVDKNSPAWNKGRIHYLSSTDEVVRAYKAQYAVDMECFLHARAQELVDGGLMVLIIPGYPHGTPLSDTVAYLTLQLIEACLIDMVTKRMVSEEKLDSFNIPMFSPSPQELEAVVERNGCLSIETLKPLPRQTDNTVLNTKLFASHGRAAFEGIIKQHFGEEILDELFDLYRKKLEEELSIVKPRKSTSLLVVLKRKAN</sequence>
<dbReference type="InterPro" id="IPR042086">
    <property type="entry name" value="MeTrfase_capping"/>
</dbReference>
<keyword evidence="2" id="KW-0808">Transferase</keyword>
<protein>
    <submittedName>
        <fullName evidence="5">Uncharacterized protein</fullName>
    </submittedName>
</protein>
<dbReference type="InterPro" id="IPR005299">
    <property type="entry name" value="MeTrfase_7"/>
</dbReference>
<dbReference type="SUPFAM" id="SSF53335">
    <property type="entry name" value="S-adenosyl-L-methionine-dependent methyltransferases"/>
    <property type="match status" value="1"/>
</dbReference>
<evidence type="ECO:0000256" key="4">
    <source>
        <dbReference type="ARBA" id="ARBA00022842"/>
    </source>
</evidence>
<keyword evidence="6" id="KW-1185">Reference proteome</keyword>
<evidence type="ECO:0000313" key="6">
    <source>
        <dbReference type="Proteomes" id="UP001457282"/>
    </source>
</evidence>
<dbReference type="Proteomes" id="UP001457282">
    <property type="component" value="Unassembled WGS sequence"/>
</dbReference>
<dbReference type="Gene3D" id="1.10.1200.270">
    <property type="entry name" value="Methyltransferase, alpha-helical capping domain"/>
    <property type="match status" value="1"/>
</dbReference>
<dbReference type="Pfam" id="PF03492">
    <property type="entry name" value="Methyltransf_7"/>
    <property type="match status" value="1"/>
</dbReference>
<gene>
    <name evidence="5" type="ORF">M0R45_018960</name>
</gene>
<dbReference type="AlphaFoldDB" id="A0AAW1X4S8"/>
<evidence type="ECO:0000313" key="5">
    <source>
        <dbReference type="EMBL" id="KAK9931692.1"/>
    </source>
</evidence>
<dbReference type="GO" id="GO:0032259">
    <property type="term" value="P:methylation"/>
    <property type="evidence" value="ECO:0007669"/>
    <property type="project" value="UniProtKB-KW"/>
</dbReference>
<evidence type="ECO:0000256" key="2">
    <source>
        <dbReference type="ARBA" id="ARBA00022679"/>
    </source>
</evidence>
<keyword evidence="4" id="KW-0460">Magnesium</keyword>
<keyword evidence="3" id="KW-0479">Metal-binding</keyword>
<dbReference type="PANTHER" id="PTHR31009">
    <property type="entry name" value="S-ADENOSYL-L-METHIONINE:CARBOXYL METHYLTRANSFERASE FAMILY PROTEIN"/>
    <property type="match status" value="1"/>
</dbReference>
<name>A0AAW1X4S8_RUBAR</name>
<dbReference type="EMBL" id="JBEDUW010000004">
    <property type="protein sequence ID" value="KAK9931692.1"/>
    <property type="molecule type" value="Genomic_DNA"/>
</dbReference>
<proteinExistence type="predicted"/>
<comment type="caution">
    <text evidence="5">The sequence shown here is derived from an EMBL/GenBank/DDBJ whole genome shotgun (WGS) entry which is preliminary data.</text>
</comment>
<keyword evidence="1" id="KW-0489">Methyltransferase</keyword>
<evidence type="ECO:0000256" key="3">
    <source>
        <dbReference type="ARBA" id="ARBA00022723"/>
    </source>
</evidence>
<dbReference type="GO" id="GO:0008168">
    <property type="term" value="F:methyltransferase activity"/>
    <property type="evidence" value="ECO:0007669"/>
    <property type="project" value="UniProtKB-KW"/>
</dbReference>
<evidence type="ECO:0000256" key="1">
    <source>
        <dbReference type="ARBA" id="ARBA00022603"/>
    </source>
</evidence>
<reference evidence="5 6" key="1">
    <citation type="journal article" date="2023" name="G3 (Bethesda)">
        <title>A chromosome-length genome assembly and annotation of blackberry (Rubus argutus, cv. 'Hillquist').</title>
        <authorList>
            <person name="Bruna T."/>
            <person name="Aryal R."/>
            <person name="Dudchenko O."/>
            <person name="Sargent D.J."/>
            <person name="Mead D."/>
            <person name="Buti M."/>
            <person name="Cavallini A."/>
            <person name="Hytonen T."/>
            <person name="Andres J."/>
            <person name="Pham M."/>
            <person name="Weisz D."/>
            <person name="Mascagni F."/>
            <person name="Usai G."/>
            <person name="Natali L."/>
            <person name="Bassil N."/>
            <person name="Fernandez G.E."/>
            <person name="Lomsadze A."/>
            <person name="Armour M."/>
            <person name="Olukolu B."/>
            <person name="Poorten T."/>
            <person name="Britton C."/>
            <person name="Davik J."/>
            <person name="Ashrafi H."/>
            <person name="Aiden E.L."/>
            <person name="Borodovsky M."/>
            <person name="Worthington M."/>
        </authorList>
    </citation>
    <scope>NUCLEOTIDE SEQUENCE [LARGE SCALE GENOMIC DNA]</scope>
    <source>
        <strain evidence="5">PI 553951</strain>
    </source>
</reference>
<dbReference type="Gene3D" id="3.40.50.150">
    <property type="entry name" value="Vaccinia Virus protein VP39"/>
    <property type="match status" value="1"/>
</dbReference>
<accession>A0AAW1X4S8</accession>
<dbReference type="GO" id="GO:0046872">
    <property type="term" value="F:metal ion binding"/>
    <property type="evidence" value="ECO:0007669"/>
    <property type="project" value="UniProtKB-KW"/>
</dbReference>
<organism evidence="5 6">
    <name type="scientific">Rubus argutus</name>
    <name type="common">Southern blackberry</name>
    <dbReference type="NCBI Taxonomy" id="59490"/>
    <lineage>
        <taxon>Eukaryota</taxon>
        <taxon>Viridiplantae</taxon>
        <taxon>Streptophyta</taxon>
        <taxon>Embryophyta</taxon>
        <taxon>Tracheophyta</taxon>
        <taxon>Spermatophyta</taxon>
        <taxon>Magnoliopsida</taxon>
        <taxon>eudicotyledons</taxon>
        <taxon>Gunneridae</taxon>
        <taxon>Pentapetalae</taxon>
        <taxon>rosids</taxon>
        <taxon>fabids</taxon>
        <taxon>Rosales</taxon>
        <taxon>Rosaceae</taxon>
        <taxon>Rosoideae</taxon>
        <taxon>Rosoideae incertae sedis</taxon>
        <taxon>Rubus</taxon>
    </lineage>
</organism>
<dbReference type="InterPro" id="IPR029063">
    <property type="entry name" value="SAM-dependent_MTases_sf"/>
</dbReference>